<keyword evidence="1" id="KW-1133">Transmembrane helix</keyword>
<evidence type="ECO:0000313" key="3">
    <source>
        <dbReference type="Proteomes" id="UP001500353"/>
    </source>
</evidence>
<gene>
    <name evidence="2" type="ORF">GCM10023210_03760</name>
</gene>
<dbReference type="Proteomes" id="UP001500353">
    <property type="component" value="Unassembled WGS sequence"/>
</dbReference>
<proteinExistence type="predicted"/>
<protein>
    <recommendedName>
        <fullName evidence="4">DUF4230 domain-containing protein</fullName>
    </recommendedName>
</protein>
<name>A0ABP9LUU5_9FLAO</name>
<keyword evidence="1" id="KW-0812">Transmembrane</keyword>
<sequence>MKKIIVSLLIIISFILLLILTSYLTKNSDEKFTIRDVKAEFRGVIKEKIAKRKNLYLDIKLKQENKNDTIIEASNFISEISIGDTIIKKNNSPYFYRINNAGIKKIPFTYFSEKMLKSPNIPKSWKDSLNSSWKALIIKETVE</sequence>
<keyword evidence="3" id="KW-1185">Reference proteome</keyword>
<reference evidence="3" key="1">
    <citation type="journal article" date="2019" name="Int. J. Syst. Evol. Microbiol.">
        <title>The Global Catalogue of Microorganisms (GCM) 10K type strain sequencing project: providing services to taxonomists for standard genome sequencing and annotation.</title>
        <authorList>
            <consortium name="The Broad Institute Genomics Platform"/>
            <consortium name="The Broad Institute Genome Sequencing Center for Infectious Disease"/>
            <person name="Wu L."/>
            <person name="Ma J."/>
        </authorList>
    </citation>
    <scope>NUCLEOTIDE SEQUENCE [LARGE SCALE GENOMIC DNA]</scope>
    <source>
        <strain evidence="3">JCM 18019</strain>
    </source>
</reference>
<organism evidence="2 3">
    <name type="scientific">Chryseobacterium ginsengisoli</name>
    <dbReference type="NCBI Taxonomy" id="363853"/>
    <lineage>
        <taxon>Bacteria</taxon>
        <taxon>Pseudomonadati</taxon>
        <taxon>Bacteroidota</taxon>
        <taxon>Flavobacteriia</taxon>
        <taxon>Flavobacteriales</taxon>
        <taxon>Weeksellaceae</taxon>
        <taxon>Chryseobacterium group</taxon>
        <taxon>Chryseobacterium</taxon>
    </lineage>
</organism>
<accession>A0ABP9LUU5</accession>
<dbReference type="RefSeq" id="WP_345199942.1">
    <property type="nucleotide sequence ID" value="NZ_BAABHX010000001.1"/>
</dbReference>
<dbReference type="EMBL" id="BAABHX010000001">
    <property type="protein sequence ID" value="GAA5084196.1"/>
    <property type="molecule type" value="Genomic_DNA"/>
</dbReference>
<feature type="transmembrane region" description="Helical" evidence="1">
    <location>
        <begin position="6"/>
        <end position="25"/>
    </location>
</feature>
<keyword evidence="1" id="KW-0472">Membrane</keyword>
<evidence type="ECO:0000256" key="1">
    <source>
        <dbReference type="SAM" id="Phobius"/>
    </source>
</evidence>
<comment type="caution">
    <text evidence="2">The sequence shown here is derived from an EMBL/GenBank/DDBJ whole genome shotgun (WGS) entry which is preliminary data.</text>
</comment>
<evidence type="ECO:0008006" key="4">
    <source>
        <dbReference type="Google" id="ProtNLM"/>
    </source>
</evidence>
<evidence type="ECO:0000313" key="2">
    <source>
        <dbReference type="EMBL" id="GAA5084196.1"/>
    </source>
</evidence>